<reference evidence="2 3" key="1">
    <citation type="submission" date="2024-01" db="EMBL/GenBank/DDBJ databases">
        <title>The genomes of 5 underutilized Papilionoideae crops provide insights into root nodulation and disease resistance.</title>
        <authorList>
            <person name="Yuan L."/>
        </authorList>
    </citation>
    <scope>NUCLEOTIDE SEQUENCE [LARGE SCALE GENOMIC DNA]</scope>
    <source>
        <strain evidence="2">LY-2023</strain>
        <tissue evidence="2">Leaf</tissue>
    </source>
</reference>
<dbReference type="SUPFAM" id="SSF52047">
    <property type="entry name" value="RNI-like"/>
    <property type="match status" value="1"/>
</dbReference>
<proteinExistence type="predicted"/>
<dbReference type="Proteomes" id="UP001359559">
    <property type="component" value="Unassembled WGS sequence"/>
</dbReference>
<gene>
    <name evidence="2" type="ORF">RJT34_24745</name>
</gene>
<dbReference type="InterPro" id="IPR053197">
    <property type="entry name" value="F-box_SCFL_complex_component"/>
</dbReference>
<dbReference type="AlphaFoldDB" id="A0AAN9FVA3"/>
<dbReference type="Gene3D" id="3.80.10.10">
    <property type="entry name" value="Ribonuclease Inhibitor"/>
    <property type="match status" value="1"/>
</dbReference>
<accession>A0AAN9FVA3</accession>
<dbReference type="EMBL" id="JAYKXN010000006">
    <property type="protein sequence ID" value="KAK7279688.1"/>
    <property type="molecule type" value="Genomic_DNA"/>
</dbReference>
<name>A0AAN9FVA3_CLITE</name>
<feature type="domain" description="F-box" evidence="1">
    <location>
        <begin position="12"/>
        <end position="47"/>
    </location>
</feature>
<dbReference type="InterPro" id="IPR032675">
    <property type="entry name" value="LRR_dom_sf"/>
</dbReference>
<dbReference type="PANTHER" id="PTHR34223">
    <property type="entry name" value="OS11G0201299 PROTEIN"/>
    <property type="match status" value="1"/>
</dbReference>
<dbReference type="SUPFAM" id="SSF81383">
    <property type="entry name" value="F-box domain"/>
    <property type="match status" value="1"/>
</dbReference>
<keyword evidence="3" id="KW-1185">Reference proteome</keyword>
<dbReference type="Gene3D" id="1.20.1280.50">
    <property type="match status" value="1"/>
</dbReference>
<comment type="caution">
    <text evidence="2">The sequence shown here is derived from an EMBL/GenBank/DDBJ whole genome shotgun (WGS) entry which is preliminary data.</text>
</comment>
<dbReference type="Pfam" id="PF00646">
    <property type="entry name" value="F-box"/>
    <property type="match status" value="1"/>
</dbReference>
<evidence type="ECO:0000313" key="3">
    <source>
        <dbReference type="Proteomes" id="UP001359559"/>
    </source>
</evidence>
<dbReference type="InterPro" id="IPR036047">
    <property type="entry name" value="F-box-like_dom_sf"/>
</dbReference>
<protein>
    <recommendedName>
        <fullName evidence="1">F-box domain-containing protein</fullName>
    </recommendedName>
</protein>
<sequence>MKESEKEVDWVSLLPCCIWLHIITFLTTKEAVQICTLSKRWRNLWKYIPTFKASRLDFQRAEFFNNFLSEALLHRDASTALRYVNVQRNEFIPYRILYKLFKYASSHDVEHLTIDSKSCGNDLQHMLLSSSMFSCHSLKYLNLALHRTSGRAIFPCTLDLPQLVECHLKDIAFTSCMDNGYADPFSTCEKLRTLTIDGCTLFNAEVLYVRNDELVNLSLRFDILIIRPCHVLICAPKLSSFTYISRLTRQNCTRELFEHDLHFLKEVCLEVWSCEALTPVIAMTFKCWLKRFTNVTSMTLSLAALKVLSTIPGFPDIEHVPFSNLKLLTLKHDPYIPVPYAVLSYLLQGSTNVKIATLEEVPSYYQVYGLPFF</sequence>
<organism evidence="2 3">
    <name type="scientific">Clitoria ternatea</name>
    <name type="common">Butterfly pea</name>
    <dbReference type="NCBI Taxonomy" id="43366"/>
    <lineage>
        <taxon>Eukaryota</taxon>
        <taxon>Viridiplantae</taxon>
        <taxon>Streptophyta</taxon>
        <taxon>Embryophyta</taxon>
        <taxon>Tracheophyta</taxon>
        <taxon>Spermatophyta</taxon>
        <taxon>Magnoliopsida</taxon>
        <taxon>eudicotyledons</taxon>
        <taxon>Gunneridae</taxon>
        <taxon>Pentapetalae</taxon>
        <taxon>rosids</taxon>
        <taxon>fabids</taxon>
        <taxon>Fabales</taxon>
        <taxon>Fabaceae</taxon>
        <taxon>Papilionoideae</taxon>
        <taxon>50 kb inversion clade</taxon>
        <taxon>NPAAA clade</taxon>
        <taxon>indigoferoid/millettioid clade</taxon>
        <taxon>Phaseoleae</taxon>
        <taxon>Clitoria</taxon>
    </lineage>
</organism>
<dbReference type="InterPro" id="IPR001810">
    <property type="entry name" value="F-box_dom"/>
</dbReference>
<dbReference type="PANTHER" id="PTHR34223:SF51">
    <property type="entry name" value="OS06G0556300 PROTEIN"/>
    <property type="match status" value="1"/>
</dbReference>
<evidence type="ECO:0000313" key="2">
    <source>
        <dbReference type="EMBL" id="KAK7279688.1"/>
    </source>
</evidence>
<evidence type="ECO:0000259" key="1">
    <source>
        <dbReference type="Pfam" id="PF00646"/>
    </source>
</evidence>